<dbReference type="PROSITE" id="PS51318">
    <property type="entry name" value="TAT"/>
    <property type="match status" value="1"/>
</dbReference>
<name>A0A328AZY8_9CAUL</name>
<dbReference type="InterPro" id="IPR051781">
    <property type="entry name" value="Metallo-dep_Hydrolase"/>
</dbReference>
<protein>
    <submittedName>
        <fullName evidence="4">Amidohydrolase</fullName>
    </submittedName>
</protein>
<accession>A0A328AZY8</accession>
<dbReference type="InterPro" id="IPR032466">
    <property type="entry name" value="Metal_Hydrolase"/>
</dbReference>
<keyword evidence="5" id="KW-1185">Reference proteome</keyword>
<dbReference type="Gene3D" id="3.20.20.140">
    <property type="entry name" value="Metal-dependent hydrolases"/>
    <property type="match status" value="1"/>
</dbReference>
<dbReference type="SUPFAM" id="SSF51556">
    <property type="entry name" value="Metallo-dependent hydrolases"/>
    <property type="match status" value="1"/>
</dbReference>
<evidence type="ECO:0000313" key="4">
    <source>
        <dbReference type="EMBL" id="RAK60219.1"/>
    </source>
</evidence>
<dbReference type="GO" id="GO:0016810">
    <property type="term" value="F:hydrolase activity, acting on carbon-nitrogen (but not peptide) bonds"/>
    <property type="evidence" value="ECO:0007669"/>
    <property type="project" value="InterPro"/>
</dbReference>
<dbReference type="Pfam" id="PF01979">
    <property type="entry name" value="Amidohydro_1"/>
    <property type="match status" value="1"/>
</dbReference>
<dbReference type="PANTHER" id="PTHR43135:SF3">
    <property type="entry name" value="ALPHA-D-RIBOSE 1-METHYLPHOSPHONATE 5-TRIPHOSPHATE DIPHOSPHATASE"/>
    <property type="match status" value="1"/>
</dbReference>
<organism evidence="4 5">
    <name type="scientific">Phenylobacterium hankyongense</name>
    <dbReference type="NCBI Taxonomy" id="1813876"/>
    <lineage>
        <taxon>Bacteria</taxon>
        <taxon>Pseudomonadati</taxon>
        <taxon>Pseudomonadota</taxon>
        <taxon>Alphaproteobacteria</taxon>
        <taxon>Caulobacterales</taxon>
        <taxon>Caulobacteraceae</taxon>
        <taxon>Phenylobacterium</taxon>
    </lineage>
</organism>
<dbReference type="CDD" id="cd01309">
    <property type="entry name" value="Met_dep_hydrolase_C"/>
    <property type="match status" value="1"/>
</dbReference>
<feature type="domain" description="Amidohydrolase-related" evidence="3">
    <location>
        <begin position="109"/>
        <end position="438"/>
    </location>
</feature>
<evidence type="ECO:0000313" key="5">
    <source>
        <dbReference type="Proteomes" id="UP000249842"/>
    </source>
</evidence>
<dbReference type="InterPro" id="IPR006680">
    <property type="entry name" value="Amidohydro-rel"/>
</dbReference>
<dbReference type="EMBL" id="QFYP01000001">
    <property type="protein sequence ID" value="RAK60219.1"/>
    <property type="molecule type" value="Genomic_DNA"/>
</dbReference>
<dbReference type="InterPro" id="IPR006311">
    <property type="entry name" value="TAT_signal"/>
</dbReference>
<dbReference type="Gene3D" id="2.30.40.10">
    <property type="entry name" value="Urease, subunit C, domain 1"/>
    <property type="match status" value="1"/>
</dbReference>
<dbReference type="OrthoDB" id="9796020at2"/>
<evidence type="ECO:0000259" key="3">
    <source>
        <dbReference type="Pfam" id="PF01979"/>
    </source>
</evidence>
<feature type="signal peptide" evidence="2">
    <location>
        <begin position="1"/>
        <end position="33"/>
    </location>
</feature>
<keyword evidence="2" id="KW-0732">Signal</keyword>
<keyword evidence="4" id="KW-0378">Hydrolase</keyword>
<feature type="compositionally biased region" description="Low complexity" evidence="1">
    <location>
        <begin position="28"/>
        <end position="45"/>
    </location>
</feature>
<dbReference type="AlphaFoldDB" id="A0A328AZY8"/>
<sequence length="476" mass="51251">MRGAGLGRRALVLLAAACLAGCAAGPRPGQAKAAPAPRPPLAFAQDPYPSTYRPLPRTDTLIRHVTVLDGAGRRFEDADVLLTDGKVAAVGANVTASAGAVVLDGHGRWVTPGVIDIHTHNGDFPAPFTSLQLEHSDVSEISDPNTANVWAEHSILTQDPAFSRALAGGVTTLQVLPGSDPLFGGRSVVLKNVPAATVQAMKFPGAQQGLKMACGENPEYYFGDKGRFPSSRMGNFAGYREAWIKAAAYKRKWEAWQRGEAKDPPDRDLKLDTLAAVLNGDIRVQMHCYRAEEMAYVIDLSKEFGYHVAAFHHAAEAYKIPDLLAKEGICAVVWSDWWGYKVEAFDGIRENAAFVDAAGACVTMHSDSNIVGQRLTVEAGKAAAAGRRAGLTITPEHAIQWVTLNPAKAMGLDRQIGSLETGKNADLVIWSGDPFSIYSHADQVFIDGALVFDRFDPRRQPVSDFELGRPSSGRRP</sequence>
<evidence type="ECO:0000256" key="1">
    <source>
        <dbReference type="SAM" id="MobiDB-lite"/>
    </source>
</evidence>
<reference evidence="5" key="1">
    <citation type="submission" date="2018-05" db="EMBL/GenBank/DDBJ databases">
        <authorList>
            <person name="Li X."/>
        </authorList>
    </citation>
    <scope>NUCLEOTIDE SEQUENCE [LARGE SCALE GENOMIC DNA]</scope>
    <source>
        <strain evidence="5">HKS-05</strain>
    </source>
</reference>
<dbReference type="SUPFAM" id="SSF51338">
    <property type="entry name" value="Composite domain of metallo-dependent hydrolases"/>
    <property type="match status" value="1"/>
</dbReference>
<feature type="region of interest" description="Disordered" evidence="1">
    <location>
        <begin position="28"/>
        <end position="55"/>
    </location>
</feature>
<proteinExistence type="predicted"/>
<dbReference type="InterPro" id="IPR011059">
    <property type="entry name" value="Metal-dep_hydrolase_composite"/>
</dbReference>
<dbReference type="Proteomes" id="UP000249842">
    <property type="component" value="Unassembled WGS sequence"/>
</dbReference>
<comment type="caution">
    <text evidence="4">The sequence shown here is derived from an EMBL/GenBank/DDBJ whole genome shotgun (WGS) entry which is preliminary data.</text>
</comment>
<feature type="chain" id="PRO_5016413081" evidence="2">
    <location>
        <begin position="34"/>
        <end position="476"/>
    </location>
</feature>
<gene>
    <name evidence="4" type="ORF">DJ021_10605</name>
</gene>
<evidence type="ECO:0000256" key="2">
    <source>
        <dbReference type="SAM" id="SignalP"/>
    </source>
</evidence>
<dbReference type="PANTHER" id="PTHR43135">
    <property type="entry name" value="ALPHA-D-RIBOSE 1-METHYLPHOSPHONATE 5-TRIPHOSPHATE DIPHOSPHATASE"/>
    <property type="match status" value="1"/>
</dbReference>